<evidence type="ECO:0000256" key="3">
    <source>
        <dbReference type="ARBA" id="ARBA00022833"/>
    </source>
</evidence>
<accession>A0AAD6T8A5</accession>
<dbReference type="PROSITE" id="PS50865">
    <property type="entry name" value="ZF_MYND_2"/>
    <property type="match status" value="1"/>
</dbReference>
<dbReference type="Pfam" id="PF01753">
    <property type="entry name" value="zf-MYND"/>
    <property type="match status" value="1"/>
</dbReference>
<dbReference type="InterPro" id="IPR002893">
    <property type="entry name" value="Znf_MYND"/>
</dbReference>
<evidence type="ECO:0000259" key="5">
    <source>
        <dbReference type="PROSITE" id="PS50865"/>
    </source>
</evidence>
<protein>
    <recommendedName>
        <fullName evidence="5">MYND-type domain-containing protein</fullName>
    </recommendedName>
</protein>
<dbReference type="EMBL" id="JARJCM010000017">
    <property type="protein sequence ID" value="KAJ7041354.1"/>
    <property type="molecule type" value="Genomic_DNA"/>
</dbReference>
<reference evidence="6" key="1">
    <citation type="submission" date="2023-03" db="EMBL/GenBank/DDBJ databases">
        <title>Massive genome expansion in bonnet fungi (Mycena s.s.) driven by repeated elements and novel gene families across ecological guilds.</title>
        <authorList>
            <consortium name="Lawrence Berkeley National Laboratory"/>
            <person name="Harder C.B."/>
            <person name="Miyauchi S."/>
            <person name="Viragh M."/>
            <person name="Kuo A."/>
            <person name="Thoen E."/>
            <person name="Andreopoulos B."/>
            <person name="Lu D."/>
            <person name="Skrede I."/>
            <person name="Drula E."/>
            <person name="Henrissat B."/>
            <person name="Morin E."/>
            <person name="Kohler A."/>
            <person name="Barry K."/>
            <person name="LaButti K."/>
            <person name="Morin E."/>
            <person name="Salamov A."/>
            <person name="Lipzen A."/>
            <person name="Mereny Z."/>
            <person name="Hegedus B."/>
            <person name="Baldrian P."/>
            <person name="Stursova M."/>
            <person name="Weitz H."/>
            <person name="Taylor A."/>
            <person name="Grigoriev I.V."/>
            <person name="Nagy L.G."/>
            <person name="Martin F."/>
            <person name="Kauserud H."/>
        </authorList>
    </citation>
    <scope>NUCLEOTIDE SEQUENCE</scope>
    <source>
        <strain evidence="6">CBHHK200</strain>
    </source>
</reference>
<evidence type="ECO:0000256" key="1">
    <source>
        <dbReference type="ARBA" id="ARBA00022723"/>
    </source>
</evidence>
<dbReference type="Gene3D" id="6.10.140.2220">
    <property type="match status" value="1"/>
</dbReference>
<proteinExistence type="predicted"/>
<keyword evidence="7" id="KW-1185">Reference proteome</keyword>
<keyword evidence="1" id="KW-0479">Metal-binding</keyword>
<dbReference type="AlphaFoldDB" id="A0AAD6T8A5"/>
<dbReference type="GO" id="GO:0008270">
    <property type="term" value="F:zinc ion binding"/>
    <property type="evidence" value="ECO:0007669"/>
    <property type="project" value="UniProtKB-KW"/>
</dbReference>
<evidence type="ECO:0000313" key="6">
    <source>
        <dbReference type="EMBL" id="KAJ7041354.1"/>
    </source>
</evidence>
<feature type="domain" description="MYND-type" evidence="5">
    <location>
        <begin position="1"/>
        <end position="37"/>
    </location>
</feature>
<name>A0AAD6T8A5_9AGAR</name>
<gene>
    <name evidence="6" type="ORF">C8F04DRAFT_156901</name>
</gene>
<evidence type="ECO:0000313" key="7">
    <source>
        <dbReference type="Proteomes" id="UP001218188"/>
    </source>
</evidence>
<evidence type="ECO:0000256" key="4">
    <source>
        <dbReference type="PROSITE-ProRule" id="PRU00134"/>
    </source>
</evidence>
<keyword evidence="2 4" id="KW-0863">Zinc-finger</keyword>
<keyword evidence="3" id="KW-0862">Zinc</keyword>
<evidence type="ECO:0000256" key="2">
    <source>
        <dbReference type="ARBA" id="ARBA00022771"/>
    </source>
</evidence>
<dbReference type="SUPFAM" id="SSF144232">
    <property type="entry name" value="HIT/MYND zinc finger-like"/>
    <property type="match status" value="1"/>
</dbReference>
<sequence length="203" mass="23130">MQPKALFERCSGCGSFYYCCKAGQISDWRVGGHRQVCGSYRDEAREFYVSPRDRTFFCTLMNHDYQRSKTAVLQDELVFRHTHPGEPYFLMYNYCDDKGLVKIEPCLLDSNEGLSGVLWTDTVARVARSKGRMHLDVIAFTTLDAGGVGWLAFPLRRNTARVDTALERLANELPKNRDTWDMGYVTEVLAALALPEDSELETH</sequence>
<comment type="caution">
    <text evidence="6">The sequence shown here is derived from an EMBL/GenBank/DDBJ whole genome shotgun (WGS) entry which is preliminary data.</text>
</comment>
<organism evidence="6 7">
    <name type="scientific">Mycena alexandri</name>
    <dbReference type="NCBI Taxonomy" id="1745969"/>
    <lineage>
        <taxon>Eukaryota</taxon>
        <taxon>Fungi</taxon>
        <taxon>Dikarya</taxon>
        <taxon>Basidiomycota</taxon>
        <taxon>Agaricomycotina</taxon>
        <taxon>Agaricomycetes</taxon>
        <taxon>Agaricomycetidae</taxon>
        <taxon>Agaricales</taxon>
        <taxon>Marasmiineae</taxon>
        <taxon>Mycenaceae</taxon>
        <taxon>Mycena</taxon>
    </lineage>
</organism>
<dbReference type="Proteomes" id="UP001218188">
    <property type="component" value="Unassembled WGS sequence"/>
</dbReference>